<evidence type="ECO:0000256" key="2">
    <source>
        <dbReference type="ARBA" id="ARBA00022771"/>
    </source>
</evidence>
<evidence type="ECO:0000259" key="6">
    <source>
        <dbReference type="PROSITE" id="PS50808"/>
    </source>
</evidence>
<evidence type="ECO:0000313" key="8">
    <source>
        <dbReference type="Proteomes" id="UP000195602"/>
    </source>
</evidence>
<name>A0AA91T1G2_CLALS</name>
<evidence type="ECO:0000313" key="7">
    <source>
        <dbReference type="EMBL" id="OVF08239.1"/>
    </source>
</evidence>
<dbReference type="SMART" id="SM00614">
    <property type="entry name" value="ZnF_BED"/>
    <property type="match status" value="1"/>
</dbReference>
<comment type="caution">
    <text evidence="7">The sequence shown here is derived from an EMBL/GenBank/DDBJ whole genome shotgun (WGS) entry which is preliminary data.</text>
</comment>
<dbReference type="EMBL" id="LYUB02000009">
    <property type="protein sequence ID" value="OVF08239.1"/>
    <property type="molecule type" value="Genomic_DNA"/>
</dbReference>
<dbReference type="Pfam" id="PF02892">
    <property type="entry name" value="zf-BED"/>
    <property type="match status" value="1"/>
</dbReference>
<keyword evidence="2 4" id="KW-0863">Zinc-finger</keyword>
<feature type="region of interest" description="Disordered" evidence="5">
    <location>
        <begin position="45"/>
        <end position="189"/>
    </location>
</feature>
<evidence type="ECO:0000256" key="3">
    <source>
        <dbReference type="ARBA" id="ARBA00022833"/>
    </source>
</evidence>
<evidence type="ECO:0000256" key="4">
    <source>
        <dbReference type="PROSITE-ProRule" id="PRU00027"/>
    </source>
</evidence>
<keyword evidence="1" id="KW-0479">Metal-binding</keyword>
<feature type="compositionally biased region" description="Gly residues" evidence="5">
    <location>
        <begin position="128"/>
        <end position="144"/>
    </location>
</feature>
<gene>
    <name evidence="7" type="ORF">A9F13_09g01749</name>
</gene>
<organism evidence="7 8">
    <name type="scientific">Clavispora lusitaniae</name>
    <name type="common">Candida lusitaniae</name>
    <dbReference type="NCBI Taxonomy" id="36911"/>
    <lineage>
        <taxon>Eukaryota</taxon>
        <taxon>Fungi</taxon>
        <taxon>Dikarya</taxon>
        <taxon>Ascomycota</taxon>
        <taxon>Saccharomycotina</taxon>
        <taxon>Pichiomycetes</taxon>
        <taxon>Metschnikowiaceae</taxon>
        <taxon>Clavispora</taxon>
    </lineage>
</organism>
<accession>A0AA91T1G2</accession>
<dbReference type="Proteomes" id="UP000195602">
    <property type="component" value="Unassembled WGS sequence"/>
</dbReference>
<reference evidence="7 8" key="1">
    <citation type="submission" date="2017-04" db="EMBL/GenBank/DDBJ databases">
        <title>Draft genome of the yeast Clavispora lusitaniae type strain CBS 6936.</title>
        <authorList>
            <person name="Durrens P."/>
            <person name="Klopp C."/>
            <person name="Biteau N."/>
            <person name="Fitton-Ouhabi V."/>
            <person name="Dementhon K."/>
            <person name="Accoceberry I."/>
            <person name="Sherman D.J."/>
            <person name="Noel T."/>
        </authorList>
    </citation>
    <scope>NUCLEOTIDE SEQUENCE [LARGE SCALE GENOMIC DNA]</scope>
    <source>
        <strain evidence="7 8">CBS 6936</strain>
    </source>
</reference>
<dbReference type="GO" id="GO:0003677">
    <property type="term" value="F:DNA binding"/>
    <property type="evidence" value="ECO:0007669"/>
    <property type="project" value="InterPro"/>
</dbReference>
<feature type="compositionally biased region" description="Polar residues" evidence="5">
    <location>
        <begin position="11"/>
        <end position="24"/>
    </location>
</feature>
<keyword evidence="3" id="KW-0862">Zinc</keyword>
<evidence type="ECO:0000256" key="1">
    <source>
        <dbReference type="ARBA" id="ARBA00022723"/>
    </source>
</evidence>
<evidence type="ECO:0000256" key="5">
    <source>
        <dbReference type="SAM" id="MobiDB-lite"/>
    </source>
</evidence>
<feature type="domain" description="BED-type" evidence="6">
    <location>
        <begin position="188"/>
        <end position="243"/>
    </location>
</feature>
<feature type="region of interest" description="Disordered" evidence="5">
    <location>
        <begin position="1"/>
        <end position="28"/>
    </location>
</feature>
<proteinExistence type="predicted"/>
<dbReference type="KEGG" id="clus:A9F13_09g01749"/>
<protein>
    <recommendedName>
        <fullName evidence="6">BED-type domain-containing protein</fullName>
    </recommendedName>
</protein>
<dbReference type="AlphaFoldDB" id="A0AA91T1G2"/>
<feature type="compositionally biased region" description="Basic residues" evidence="5">
    <location>
        <begin position="174"/>
        <end position="189"/>
    </location>
</feature>
<sequence>MSYFNPAPGSNPLTFPSYNQQNVPQRGLSGLVPNQLQQYQRQRLPPHLQNTNPGSNNSGVNTNNPANNNNNNNSSNNNNNINSGNNVNAGNSTTNNSAVNSNNGSNNNNNNANMMNNANNINNSAGNNNGGNNNGSNAGNGPGNNPGNNTSGSSVQAGQASQSNQDDKGDNTHKRERKNRPGQKFGAKKKSWVWTWFVQDSRDPNVAVCDYCGKIITRMPSDKGSPKKLSEHLKTHKLTKESLNTARALPMDNTMAYGGGLQMPYSGYPAPMGMEESDDEPKKKYRRLAGNMNNMANLGAGHANANGANGAGMGGGNAGLAAGNGNLGGGGGNIGAGGASGPGLGPNIVNLGAGGAPNIAQNADYGRRFISPHFDNAPYSASKFHRHLLKFLADNKLSIRLLKSHSFQQLIYDLRPDSITDLLELTGLYSSFVEVSRADNSHEADASLAEASVVSTLAQELIKK</sequence>
<dbReference type="OMA" id="NIAKCTY"/>
<dbReference type="InterPro" id="IPR003656">
    <property type="entry name" value="Znf_BED"/>
</dbReference>
<dbReference type="PROSITE" id="PS50808">
    <property type="entry name" value="ZF_BED"/>
    <property type="match status" value="1"/>
</dbReference>
<dbReference type="GO" id="GO:0008270">
    <property type="term" value="F:zinc ion binding"/>
    <property type="evidence" value="ECO:0007669"/>
    <property type="project" value="UniProtKB-KW"/>
</dbReference>
<feature type="compositionally biased region" description="Low complexity" evidence="5">
    <location>
        <begin position="45"/>
        <end position="127"/>
    </location>
</feature>
<feature type="compositionally biased region" description="Low complexity" evidence="5">
    <location>
        <begin position="145"/>
        <end position="164"/>
    </location>
</feature>